<name>A0A5E4PNQ9_9NEOP</name>
<proteinExistence type="predicted"/>
<evidence type="ECO:0000256" key="1">
    <source>
        <dbReference type="SAM" id="MobiDB-lite"/>
    </source>
</evidence>
<feature type="region of interest" description="Disordered" evidence="1">
    <location>
        <begin position="188"/>
        <end position="226"/>
    </location>
</feature>
<evidence type="ECO:0000313" key="3">
    <source>
        <dbReference type="Proteomes" id="UP000324832"/>
    </source>
</evidence>
<dbReference type="EMBL" id="FZQP02000171">
    <property type="protein sequence ID" value="VVC87705.1"/>
    <property type="molecule type" value="Genomic_DNA"/>
</dbReference>
<evidence type="ECO:0000313" key="2">
    <source>
        <dbReference type="EMBL" id="VVC87705.1"/>
    </source>
</evidence>
<gene>
    <name evidence="2" type="ORF">LSINAPIS_LOCUS1241</name>
</gene>
<protein>
    <submittedName>
        <fullName evidence="2">Uncharacterized protein</fullName>
    </submittedName>
</protein>
<reference evidence="2 3" key="1">
    <citation type="submission" date="2017-07" db="EMBL/GenBank/DDBJ databases">
        <authorList>
            <person name="Talla V."/>
            <person name="Backstrom N."/>
        </authorList>
    </citation>
    <scope>NUCLEOTIDE SEQUENCE [LARGE SCALE GENOMIC DNA]</scope>
</reference>
<dbReference type="AlphaFoldDB" id="A0A5E4PNQ9"/>
<keyword evidence="3" id="KW-1185">Reference proteome</keyword>
<sequence length="226" mass="24741">MEETVTNSTERTSFFSSFLELMDAREKQVAAERQLREEKYQRRTQRIYDFHELRRCLDYVSQHAVVLEGVLRGGAEGAGANSVPLGAALVRQAAALQRCMAQCVANASRIRHQLAASHRPQMDSVLAKMERELSAWTAFVQRAVDATNNSEVVIDNLQNLIAEQRRCVREVSNSSVFVSLCGEGTDADADTDTGADDSQGGADVTPGSPLSQCALNHPCSTPKPLD</sequence>
<organism evidence="2 3">
    <name type="scientific">Leptidea sinapis</name>
    <dbReference type="NCBI Taxonomy" id="189913"/>
    <lineage>
        <taxon>Eukaryota</taxon>
        <taxon>Metazoa</taxon>
        <taxon>Ecdysozoa</taxon>
        <taxon>Arthropoda</taxon>
        <taxon>Hexapoda</taxon>
        <taxon>Insecta</taxon>
        <taxon>Pterygota</taxon>
        <taxon>Neoptera</taxon>
        <taxon>Endopterygota</taxon>
        <taxon>Lepidoptera</taxon>
        <taxon>Glossata</taxon>
        <taxon>Ditrysia</taxon>
        <taxon>Papilionoidea</taxon>
        <taxon>Pieridae</taxon>
        <taxon>Dismorphiinae</taxon>
        <taxon>Leptidea</taxon>
    </lineage>
</organism>
<dbReference type="Proteomes" id="UP000324832">
    <property type="component" value="Unassembled WGS sequence"/>
</dbReference>
<accession>A0A5E4PNQ9</accession>